<reference evidence="2 3" key="1">
    <citation type="submission" date="2019-05" db="EMBL/GenBank/DDBJ databases">
        <title>Thiomicrorhabdus sediminis sp. nov, a novel sulfur-oxidizing bacterium isolated from coastal sediment.</title>
        <authorList>
            <person name="Liu X."/>
        </authorList>
    </citation>
    <scope>NUCLEOTIDE SEQUENCE [LARGE SCALE GENOMIC DNA]</scope>
    <source>
        <strain evidence="2 3">G1</strain>
    </source>
</reference>
<dbReference type="KEGG" id="thig:FE785_05235"/>
<dbReference type="RefSeq" id="WP_138564755.1">
    <property type="nucleotide sequence ID" value="NZ_CP040602.1"/>
</dbReference>
<keyword evidence="3" id="KW-1185">Reference proteome</keyword>
<accession>A0A4P9K5E6</accession>
<evidence type="ECO:0000256" key="1">
    <source>
        <dbReference type="SAM" id="SignalP"/>
    </source>
</evidence>
<sequence>MKYKLKRVASAVLMGAMLSANAYAIEDIQVNGLIEASLSQVESNDAQGAIDTVEIGFLAKINNTFDAELVLLDESLGTDAHTGVGIDRAVINANLGAGVLSLGKMTVPFTMGDSFMISDPVTLEEPVGVGAQFSGSLNNLAYSIYTTTPDNDYTQTGDNQFGDLYGVSLDYVPADNALFHASWVSVDGETSFSAGVEAGISQFVIMSQYTNMAGEVEPRLSSEMAYDFGFMTAAAGIQRGGDAKRYRLFGLSQQFSDNFEGKFEYLDNVDDSETTYTMQVAYSF</sequence>
<dbReference type="SUPFAM" id="SSF56935">
    <property type="entry name" value="Porins"/>
    <property type="match status" value="1"/>
</dbReference>
<proteinExistence type="predicted"/>
<feature type="signal peptide" evidence="1">
    <location>
        <begin position="1"/>
        <end position="24"/>
    </location>
</feature>
<evidence type="ECO:0000313" key="2">
    <source>
        <dbReference type="EMBL" id="QCU90078.1"/>
    </source>
</evidence>
<gene>
    <name evidence="2" type="ORF">FE785_05235</name>
</gene>
<dbReference type="Proteomes" id="UP000304864">
    <property type="component" value="Chromosome"/>
</dbReference>
<feature type="chain" id="PRO_5020981399" evidence="1">
    <location>
        <begin position="25"/>
        <end position="284"/>
    </location>
</feature>
<keyword evidence="1" id="KW-0732">Signal</keyword>
<dbReference type="OrthoDB" id="5417572at2"/>
<dbReference type="EMBL" id="CP040602">
    <property type="protein sequence ID" value="QCU90078.1"/>
    <property type="molecule type" value="Genomic_DNA"/>
</dbReference>
<protein>
    <submittedName>
        <fullName evidence="2">Uncharacterized protein</fullName>
    </submittedName>
</protein>
<organism evidence="2 3">
    <name type="scientific">Thiomicrorhabdus sediminis</name>
    <dbReference type="NCBI Taxonomy" id="2580412"/>
    <lineage>
        <taxon>Bacteria</taxon>
        <taxon>Pseudomonadati</taxon>
        <taxon>Pseudomonadota</taxon>
        <taxon>Gammaproteobacteria</taxon>
        <taxon>Thiotrichales</taxon>
        <taxon>Piscirickettsiaceae</taxon>
        <taxon>Thiomicrorhabdus</taxon>
    </lineage>
</organism>
<name>A0A4P9K5E6_9GAMM</name>
<evidence type="ECO:0000313" key="3">
    <source>
        <dbReference type="Proteomes" id="UP000304864"/>
    </source>
</evidence>
<dbReference type="AlphaFoldDB" id="A0A4P9K5E6"/>